<dbReference type="Proteomes" id="UP001165740">
    <property type="component" value="Chromosome 18"/>
</dbReference>
<organism evidence="3 4">
    <name type="scientific">Biomphalaria glabrata</name>
    <name type="common">Bloodfluke planorb</name>
    <name type="synonym">Freshwater snail</name>
    <dbReference type="NCBI Taxonomy" id="6526"/>
    <lineage>
        <taxon>Eukaryota</taxon>
        <taxon>Metazoa</taxon>
        <taxon>Spiralia</taxon>
        <taxon>Lophotrochozoa</taxon>
        <taxon>Mollusca</taxon>
        <taxon>Gastropoda</taxon>
        <taxon>Heterobranchia</taxon>
        <taxon>Euthyneura</taxon>
        <taxon>Panpulmonata</taxon>
        <taxon>Hygrophila</taxon>
        <taxon>Lymnaeoidea</taxon>
        <taxon>Planorbidae</taxon>
        <taxon>Biomphalaria</taxon>
    </lineage>
</organism>
<dbReference type="InterPro" id="IPR057106">
    <property type="entry name" value="NXPE4_C"/>
</dbReference>
<accession>A0A9W2ZD59</accession>
<keyword evidence="3" id="KW-1185">Reference proteome</keyword>
<dbReference type="AlphaFoldDB" id="A0A9W2ZD59"/>
<dbReference type="RefSeq" id="XP_055872841.1">
    <property type="nucleotide sequence ID" value="XM_056016866.1"/>
</dbReference>
<sequence length="669" mass="76477">MKCLGFFLQRKVYIVTVFLLGIIQFLLISKFLRGTEVFRFQTQFQSSMILSAKFWPSMVAKNVQHDETSRNTTDASAPKLVVAKTIQSRATGEVSWSSIRNTNITMQEIRAKINRARNLSIQNTSACATVHLNTSQAWRSTTKVGFTNRTDFHRMSLASRCGALYYEEVTEPSPWPELSAWERDYLSTPLVESFDDIAWANTSEIELASLAGLNNSFTLGSEVKFTIFLYNGRKERRRLGGDQVNVWLVSDSPKASIAADVTDNKDGTYTAVSLLPWTGKVKVKAGIAHQREKFRMMFFIQRVYKTTFWHTGNFVSPKASEATPCSALPYLLGFRNNEFCNLTEINGFQWYCGKPVKTDVLNCSHFISVTRMDRDTIPPLTELEEWLLVTVRSLRPFFIANNISIDVVPVPSSNKTVLPLPELNCNKRKLSSTFEDTNTSGFFYKGDWRPLACQIPEVNTETVVTCLKDTQVILVGDSNSRRQYELLTSLAPCQDKIERTAKIWHAPLRCENETTNMSISYFPHSFPFLGSTGRSLNNTDLRAETRVLDSIPSHGKYIVHFHHFLHLVAYHLSYLEYRLGRLREAIERLLARNPHVFVLYQSAHSVYNRQSMNGVFFQQLQRRVLRGLGERVMFVYTWPMTMAADNDNVHPQIAPKFTTYYLGHICGRH</sequence>
<evidence type="ECO:0000259" key="2">
    <source>
        <dbReference type="Pfam" id="PF24536"/>
    </source>
</evidence>
<dbReference type="SUPFAM" id="SSF81296">
    <property type="entry name" value="E set domains"/>
    <property type="match status" value="1"/>
</dbReference>
<dbReference type="InterPro" id="IPR014756">
    <property type="entry name" value="Ig_E-set"/>
</dbReference>
<dbReference type="PANTHER" id="PTHR16165">
    <property type="entry name" value="NXPE FAMILY MEMBER"/>
    <property type="match status" value="1"/>
</dbReference>
<dbReference type="OrthoDB" id="8675562at2759"/>
<dbReference type="OMA" id="YICPQKD"/>
<keyword evidence="1" id="KW-0472">Membrane</keyword>
<name>A0A9W2ZD59_BIOGL</name>
<dbReference type="InterPro" id="IPR013783">
    <property type="entry name" value="Ig-like_fold"/>
</dbReference>
<dbReference type="Pfam" id="PF24536">
    <property type="entry name" value="NXPE4_C"/>
    <property type="match status" value="1"/>
</dbReference>
<reference evidence="4" key="1">
    <citation type="submission" date="2025-08" db="UniProtKB">
        <authorList>
            <consortium name="RefSeq"/>
        </authorList>
    </citation>
    <scope>IDENTIFICATION</scope>
</reference>
<evidence type="ECO:0000256" key="1">
    <source>
        <dbReference type="SAM" id="Phobius"/>
    </source>
</evidence>
<dbReference type="Gene3D" id="2.60.40.10">
    <property type="entry name" value="Immunoglobulins"/>
    <property type="match status" value="1"/>
</dbReference>
<dbReference type="PANTHER" id="PTHR16165:SF5">
    <property type="entry name" value="NXPE FAMILY MEMBER 3"/>
    <property type="match status" value="1"/>
</dbReference>
<feature type="domain" description="NXPE C-terminal" evidence="2">
    <location>
        <begin position="448"/>
        <end position="652"/>
    </location>
</feature>
<gene>
    <name evidence="4" type="primary">LOC106052273</name>
</gene>
<keyword evidence="1" id="KW-0812">Transmembrane</keyword>
<evidence type="ECO:0000313" key="3">
    <source>
        <dbReference type="Proteomes" id="UP001165740"/>
    </source>
</evidence>
<keyword evidence="1" id="KW-1133">Transmembrane helix</keyword>
<feature type="transmembrane region" description="Helical" evidence="1">
    <location>
        <begin position="12"/>
        <end position="32"/>
    </location>
</feature>
<evidence type="ECO:0000313" key="4">
    <source>
        <dbReference type="RefSeq" id="XP_055872841.1"/>
    </source>
</evidence>
<proteinExistence type="predicted"/>
<protein>
    <submittedName>
        <fullName evidence="4">NXPE family member 3-like</fullName>
    </submittedName>
</protein>
<dbReference type="GeneID" id="106052273"/>